<protein>
    <submittedName>
        <fullName evidence="6">cAMP-binding protein</fullName>
    </submittedName>
</protein>
<evidence type="ECO:0000259" key="5">
    <source>
        <dbReference type="PROSITE" id="PS51063"/>
    </source>
</evidence>
<dbReference type="PANTHER" id="PTHR24567:SF58">
    <property type="entry name" value="CYCLIC AMP-BINDING REGULATORY PROTEIN"/>
    <property type="match status" value="1"/>
</dbReference>
<proteinExistence type="predicted"/>
<dbReference type="GO" id="GO:0003700">
    <property type="term" value="F:DNA-binding transcription factor activity"/>
    <property type="evidence" value="ECO:0007669"/>
    <property type="project" value="TreeGrafter"/>
</dbReference>
<evidence type="ECO:0000313" key="7">
    <source>
        <dbReference type="Proteomes" id="UP000013523"/>
    </source>
</evidence>
<dbReference type="InterPro" id="IPR000595">
    <property type="entry name" value="cNMP-bd_dom"/>
</dbReference>
<keyword evidence="7" id="KW-1185">Reference proteome</keyword>
<dbReference type="OrthoDB" id="3176638at2"/>
<keyword evidence="2" id="KW-0238">DNA-binding</keyword>
<evidence type="ECO:0000256" key="1">
    <source>
        <dbReference type="ARBA" id="ARBA00023015"/>
    </source>
</evidence>
<dbReference type="GO" id="GO:0005829">
    <property type="term" value="C:cytosol"/>
    <property type="evidence" value="ECO:0007669"/>
    <property type="project" value="TreeGrafter"/>
</dbReference>
<dbReference type="EMBL" id="CP003261">
    <property type="protein sequence ID" value="AGK96308.1"/>
    <property type="molecule type" value="Genomic_DNA"/>
</dbReference>
<dbReference type="InterPro" id="IPR018490">
    <property type="entry name" value="cNMP-bd_dom_sf"/>
</dbReference>
<dbReference type="Gene3D" id="2.60.120.10">
    <property type="entry name" value="Jelly Rolls"/>
    <property type="match status" value="1"/>
</dbReference>
<sequence>MNNLTDILKNCVIFKNFNGEAIKILLDKINYKMYSYLKDETIAMEGDNCSNIGVIVNGSIEIKKFFASGKTVTIAKFLSGDIFGEVIIFSDINKYPSTIVASENSQILFISKEDIVTLCSMNVSILNNFMGLLSNKILMLNNKLKNLSYETLRQKITSLLLESYHIDRKTLFQINSSRKEMAESLGVPRPSLSRELINMKKDGLIDFHKNAFKILNLEAMEDILMN</sequence>
<dbReference type="STRING" id="86416.Clopa_1323"/>
<dbReference type="GO" id="GO:0003677">
    <property type="term" value="F:DNA binding"/>
    <property type="evidence" value="ECO:0007669"/>
    <property type="project" value="UniProtKB-KW"/>
</dbReference>
<feature type="domain" description="Cyclic nucleotide-binding" evidence="4">
    <location>
        <begin position="13"/>
        <end position="118"/>
    </location>
</feature>
<dbReference type="SUPFAM" id="SSF46785">
    <property type="entry name" value="Winged helix' DNA-binding domain"/>
    <property type="match status" value="1"/>
</dbReference>
<dbReference type="Proteomes" id="UP000013523">
    <property type="component" value="Chromosome"/>
</dbReference>
<dbReference type="InterPro" id="IPR012318">
    <property type="entry name" value="HTH_CRP"/>
</dbReference>
<dbReference type="KEGG" id="cpas:Clopa_1323"/>
<keyword evidence="1" id="KW-0805">Transcription regulation</keyword>
<evidence type="ECO:0000259" key="4">
    <source>
        <dbReference type="PROSITE" id="PS50042"/>
    </source>
</evidence>
<dbReference type="PATRIC" id="fig|86416.3.peg.1324"/>
<gene>
    <name evidence="6" type="ORF">Clopa_1323</name>
</gene>
<dbReference type="SUPFAM" id="SSF51206">
    <property type="entry name" value="cAMP-binding domain-like"/>
    <property type="match status" value="1"/>
</dbReference>
<dbReference type="RefSeq" id="WP_015614631.1">
    <property type="nucleotide sequence ID" value="NC_021182.1"/>
</dbReference>
<name>R4K162_CLOPA</name>
<evidence type="ECO:0000313" key="6">
    <source>
        <dbReference type="EMBL" id="AGK96308.1"/>
    </source>
</evidence>
<dbReference type="Pfam" id="PF00027">
    <property type="entry name" value="cNMP_binding"/>
    <property type="match status" value="1"/>
</dbReference>
<dbReference type="PROSITE" id="PS50042">
    <property type="entry name" value="CNMP_BINDING_3"/>
    <property type="match status" value="1"/>
</dbReference>
<dbReference type="Pfam" id="PF13545">
    <property type="entry name" value="HTH_Crp_2"/>
    <property type="match status" value="1"/>
</dbReference>
<dbReference type="eggNOG" id="COG0664">
    <property type="taxonomic scope" value="Bacteria"/>
</dbReference>
<dbReference type="AlphaFoldDB" id="R4K162"/>
<evidence type="ECO:0000256" key="2">
    <source>
        <dbReference type="ARBA" id="ARBA00023125"/>
    </source>
</evidence>
<dbReference type="InterPro" id="IPR014710">
    <property type="entry name" value="RmlC-like_jellyroll"/>
</dbReference>
<organism evidence="6 7">
    <name type="scientific">Clostridium pasteurianum BC1</name>
    <dbReference type="NCBI Taxonomy" id="86416"/>
    <lineage>
        <taxon>Bacteria</taxon>
        <taxon>Bacillati</taxon>
        <taxon>Bacillota</taxon>
        <taxon>Clostridia</taxon>
        <taxon>Eubacteriales</taxon>
        <taxon>Clostridiaceae</taxon>
        <taxon>Clostridium</taxon>
    </lineage>
</organism>
<keyword evidence="3" id="KW-0804">Transcription</keyword>
<dbReference type="HOGENOM" id="CLU_075053_4_1_9"/>
<reference evidence="6 7" key="1">
    <citation type="submission" date="2012-01" db="EMBL/GenBank/DDBJ databases">
        <title>Complete sequence of chromosome of Clostridium pasteurianum BC1.</title>
        <authorList>
            <consortium name="US DOE Joint Genome Institute"/>
            <person name="Lucas S."/>
            <person name="Han J."/>
            <person name="Lapidus A."/>
            <person name="Cheng J.-F."/>
            <person name="Goodwin L."/>
            <person name="Pitluck S."/>
            <person name="Peters L."/>
            <person name="Mikhailova N."/>
            <person name="Teshima H."/>
            <person name="Detter J.C."/>
            <person name="Han C."/>
            <person name="Tapia R."/>
            <person name="Land M."/>
            <person name="Hauser L."/>
            <person name="Kyrpides N."/>
            <person name="Ivanova N."/>
            <person name="Pagani I."/>
            <person name="Dunn J."/>
            <person name="Taghavi S."/>
            <person name="Francis A."/>
            <person name="van der Lelie D."/>
            <person name="Woyke T."/>
        </authorList>
    </citation>
    <scope>NUCLEOTIDE SEQUENCE [LARGE SCALE GENOMIC DNA]</scope>
    <source>
        <strain evidence="6 7">BC1</strain>
    </source>
</reference>
<evidence type="ECO:0000256" key="3">
    <source>
        <dbReference type="ARBA" id="ARBA00023163"/>
    </source>
</evidence>
<dbReference type="PROSITE" id="PS51063">
    <property type="entry name" value="HTH_CRP_2"/>
    <property type="match status" value="1"/>
</dbReference>
<dbReference type="CDD" id="cd00038">
    <property type="entry name" value="CAP_ED"/>
    <property type="match status" value="1"/>
</dbReference>
<dbReference type="InterPro" id="IPR036390">
    <property type="entry name" value="WH_DNA-bd_sf"/>
</dbReference>
<accession>R4K162</accession>
<dbReference type="SMART" id="SM00100">
    <property type="entry name" value="cNMP"/>
    <property type="match status" value="1"/>
</dbReference>
<dbReference type="PANTHER" id="PTHR24567">
    <property type="entry name" value="CRP FAMILY TRANSCRIPTIONAL REGULATORY PROTEIN"/>
    <property type="match status" value="1"/>
</dbReference>
<feature type="domain" description="HTH crp-type" evidence="5">
    <location>
        <begin position="150"/>
        <end position="218"/>
    </location>
</feature>
<dbReference type="InterPro" id="IPR050397">
    <property type="entry name" value="Env_Response_Regulators"/>
</dbReference>